<dbReference type="AlphaFoldDB" id="C5L314"/>
<protein>
    <submittedName>
        <fullName evidence="2">Uncharacterized protein</fullName>
    </submittedName>
</protein>
<name>C5L314_PERM5</name>
<evidence type="ECO:0000313" key="2">
    <source>
        <dbReference type="EMBL" id="EER08901.1"/>
    </source>
</evidence>
<proteinExistence type="predicted"/>
<dbReference type="GeneID" id="9064810"/>
<dbReference type="RefSeq" id="XP_002777085.1">
    <property type="nucleotide sequence ID" value="XM_002777039.1"/>
</dbReference>
<feature type="compositionally biased region" description="Basic residues" evidence="1">
    <location>
        <begin position="226"/>
        <end position="240"/>
    </location>
</feature>
<dbReference type="OrthoDB" id="442719at2759"/>
<evidence type="ECO:0000313" key="3">
    <source>
        <dbReference type="Proteomes" id="UP000007800"/>
    </source>
</evidence>
<organism evidence="3">
    <name type="scientific">Perkinsus marinus (strain ATCC 50983 / TXsc)</name>
    <dbReference type="NCBI Taxonomy" id="423536"/>
    <lineage>
        <taxon>Eukaryota</taxon>
        <taxon>Sar</taxon>
        <taxon>Alveolata</taxon>
        <taxon>Perkinsozoa</taxon>
        <taxon>Perkinsea</taxon>
        <taxon>Perkinsida</taxon>
        <taxon>Perkinsidae</taxon>
        <taxon>Perkinsus</taxon>
    </lineage>
</organism>
<dbReference type="Proteomes" id="UP000007800">
    <property type="component" value="Unassembled WGS sequence"/>
</dbReference>
<sequence>MSSSPGSAVTQLNLPSFEMAKALALGSALMDGLEQEKVDHTPWLTMLDQQFMEGNPVEGGQSDEGLVPPVEGTADIPASAPEEPESFPLAVCQAKRKPAELTYVERLVPKSIRRAVKPDDVSARWTFLDNRLCVELTNKLFGDDRILYVSADVEPHPQPMGMVGPRSVDCLPLFAEADELLLRSKELRLLLAMVCRESPCHLGEIVMTLGDGSDKKTADREEKKKTTPRSRKRQRSLPRRSRADDDDEDEWDLDSDTSEYLDEPRGASVNSRSLPKRLSRRPPKRLGIDDDTVSDYTSDLDQRSAVRGTSRAIPMKNNHSVKRDGRKARTFKRRSKQSEVEDSEADDITVPDEVVMAAARARRMRASADIWPPGVRPVGTRRLLCMVRGEVVYGQR</sequence>
<keyword evidence="3" id="KW-1185">Reference proteome</keyword>
<dbReference type="InParanoid" id="C5L314"/>
<feature type="compositionally biased region" description="Basic and acidic residues" evidence="1">
    <location>
        <begin position="212"/>
        <end position="225"/>
    </location>
</feature>
<feature type="compositionally biased region" description="Basic residues" evidence="1">
    <location>
        <begin position="274"/>
        <end position="284"/>
    </location>
</feature>
<accession>C5L314</accession>
<evidence type="ECO:0000256" key="1">
    <source>
        <dbReference type="SAM" id="MobiDB-lite"/>
    </source>
</evidence>
<feature type="compositionally biased region" description="Acidic residues" evidence="1">
    <location>
        <begin position="244"/>
        <end position="261"/>
    </location>
</feature>
<reference evidence="2 3" key="1">
    <citation type="submission" date="2008-07" db="EMBL/GenBank/DDBJ databases">
        <authorList>
            <person name="El-Sayed N."/>
            <person name="Caler E."/>
            <person name="Inman J."/>
            <person name="Amedeo P."/>
            <person name="Hass B."/>
            <person name="Wortman J."/>
        </authorList>
    </citation>
    <scope>NUCLEOTIDE SEQUENCE [LARGE SCALE GENOMIC DNA]</scope>
    <source>
        <strain evidence="3">ATCC 50983 / TXsc</strain>
    </source>
</reference>
<feature type="region of interest" description="Disordered" evidence="1">
    <location>
        <begin position="210"/>
        <end position="345"/>
    </location>
</feature>
<feature type="compositionally biased region" description="Basic residues" evidence="1">
    <location>
        <begin position="324"/>
        <end position="335"/>
    </location>
</feature>
<dbReference type="EMBL" id="GG678669">
    <property type="protein sequence ID" value="EER08901.1"/>
    <property type="molecule type" value="Genomic_DNA"/>
</dbReference>
<gene>
    <name evidence="2" type="ORF">Pmar_PMAR003149</name>
</gene>